<dbReference type="InterPro" id="IPR036942">
    <property type="entry name" value="Beta-barrel_TonB_sf"/>
</dbReference>
<dbReference type="GO" id="GO:0009279">
    <property type="term" value="C:cell outer membrane"/>
    <property type="evidence" value="ECO:0007669"/>
    <property type="project" value="UniProtKB-SubCell"/>
</dbReference>
<keyword evidence="3" id="KW-0998">Cell outer membrane</keyword>
<proteinExistence type="predicted"/>
<dbReference type="AlphaFoldDB" id="A0A841JSM7"/>
<dbReference type="EMBL" id="JACHEK010000004">
    <property type="protein sequence ID" value="MBB6144412.1"/>
    <property type="molecule type" value="Genomic_DNA"/>
</dbReference>
<dbReference type="RefSeq" id="WP_184084820.1">
    <property type="nucleotide sequence ID" value="NZ_JACHEK010000004.1"/>
</dbReference>
<dbReference type="Gene3D" id="2.40.170.20">
    <property type="entry name" value="TonB-dependent receptor, beta-barrel domain"/>
    <property type="match status" value="1"/>
</dbReference>
<dbReference type="SUPFAM" id="SSF49464">
    <property type="entry name" value="Carboxypeptidase regulatory domain-like"/>
    <property type="match status" value="1"/>
</dbReference>
<evidence type="ECO:0008006" key="6">
    <source>
        <dbReference type="Google" id="ProtNLM"/>
    </source>
</evidence>
<evidence type="ECO:0000313" key="5">
    <source>
        <dbReference type="Proteomes" id="UP000538666"/>
    </source>
</evidence>
<dbReference type="Proteomes" id="UP000538666">
    <property type="component" value="Unassembled WGS sequence"/>
</dbReference>
<dbReference type="InterPro" id="IPR008969">
    <property type="entry name" value="CarboxyPept-like_regulatory"/>
</dbReference>
<gene>
    <name evidence="4" type="ORF">HNQ77_002364</name>
</gene>
<dbReference type="Gene3D" id="2.60.40.1120">
    <property type="entry name" value="Carboxypeptidase-like, regulatory domain"/>
    <property type="match status" value="1"/>
</dbReference>
<evidence type="ECO:0000256" key="1">
    <source>
        <dbReference type="ARBA" id="ARBA00004442"/>
    </source>
</evidence>
<evidence type="ECO:0000313" key="4">
    <source>
        <dbReference type="EMBL" id="MBB6144412.1"/>
    </source>
</evidence>
<dbReference type="Pfam" id="PF13620">
    <property type="entry name" value="CarboxypepD_reg"/>
    <property type="match status" value="1"/>
</dbReference>
<reference evidence="4 5" key="1">
    <citation type="submission" date="2020-08" db="EMBL/GenBank/DDBJ databases">
        <title>Genomic Encyclopedia of Type Strains, Phase IV (KMG-IV): sequencing the most valuable type-strain genomes for metagenomic binning, comparative biology and taxonomic classification.</title>
        <authorList>
            <person name="Goeker M."/>
        </authorList>
    </citation>
    <scope>NUCLEOTIDE SEQUENCE [LARGE SCALE GENOMIC DNA]</scope>
    <source>
        <strain evidence="4 5">DSM 103733</strain>
    </source>
</reference>
<sequence length="779" mass="84483">MLFIAMLPMLVRTAAGQTDTAKVVGTVLDTTGLPLPGAQVQLGSTSGVLLSAISGSDGRVSFTLPSWGLYTAQVKATGFAVLTRRLDLNNSTRIVLLRLESMASVSADVIVSTDVGEISLYSPDPSQKVMVREELLDANPGRPGAPVSIPGMPIETASGGIKAPQYFVPGVAGDHGEPIAQYIAVGNYLASNNLSANAHGNGYADPNVYVSAALGSVGTDGGAFNVLEGNHALNLAATYSLRPQVRRFITLTGDYRDIDLSAGFSPSDPEKKEWIALEANYGNGLTRTLEHRQQYKWNAMRVFDPGNHEITLLSIGYYGHSHEGNLIPVGYGLQLNDTIDPRQQDQTHTGILAANDVWKVDTKDELSSSGYFRTYNLALFSNFGEGLIRQSEFRTVEGAEIRESHRFTPWLEAMGGLDYNEDDIHRDNLDHYLSGNPQVFGSYLKVLANNITIREVSPFVAVHGDLGTHLHFYAGLRHAQIELDNTDMLKPAQSFDQWKGFENPKATLTWTPGSGPVRWLPSASFSIGQAFFTQDPRISVATNSPAGSAILASPFERSHSEQLVLEKEFNRNDVRVTLGRTTTTATLAKIDPDNGLADDEGPGTLKYLTASVRHQFSFGMVQAIFSKADARDDDTGLPTPEAPRTIFDVLSTLDRLPLGLHGRAEYEYVGHKLLDVGNPDHPQQYEAIPVGETRIALVRPFMEGRLQLGLDGMIARGYTGQTTETFAPGWEVGNPPPVCAPGVDGVSNNFDCGTVERAVGIRMVSWVGGSISWRFNSGR</sequence>
<keyword evidence="2" id="KW-0472">Membrane</keyword>
<evidence type="ECO:0000256" key="2">
    <source>
        <dbReference type="ARBA" id="ARBA00023136"/>
    </source>
</evidence>
<comment type="caution">
    <text evidence="4">The sequence shown here is derived from an EMBL/GenBank/DDBJ whole genome shotgun (WGS) entry which is preliminary data.</text>
</comment>
<keyword evidence="5" id="KW-1185">Reference proteome</keyword>
<comment type="subcellular location">
    <subcellularLocation>
        <location evidence="1">Cell outer membrane</location>
    </subcellularLocation>
</comment>
<protein>
    <recommendedName>
        <fullName evidence="6">TonB-dependent receptor-like beta-barrel domain-containing protein</fullName>
    </recommendedName>
</protein>
<dbReference type="SUPFAM" id="SSF56935">
    <property type="entry name" value="Porins"/>
    <property type="match status" value="1"/>
</dbReference>
<organism evidence="4 5">
    <name type="scientific">Silvibacterium bohemicum</name>
    <dbReference type="NCBI Taxonomy" id="1577686"/>
    <lineage>
        <taxon>Bacteria</taxon>
        <taxon>Pseudomonadati</taxon>
        <taxon>Acidobacteriota</taxon>
        <taxon>Terriglobia</taxon>
        <taxon>Terriglobales</taxon>
        <taxon>Acidobacteriaceae</taxon>
        <taxon>Silvibacterium</taxon>
    </lineage>
</organism>
<accession>A0A841JSM7</accession>
<name>A0A841JSM7_9BACT</name>
<evidence type="ECO:0000256" key="3">
    <source>
        <dbReference type="ARBA" id="ARBA00023237"/>
    </source>
</evidence>